<evidence type="ECO:0000313" key="1">
    <source>
        <dbReference type="EMBL" id="KAJ3610754.1"/>
    </source>
</evidence>
<name>A0A9Q0EP29_9TELE</name>
<dbReference type="AlphaFoldDB" id="A0A9Q0EP29"/>
<sequence length="104" mass="11422">MLGVSLRVDTQGQGFVGELSLARSLSTPTIYPGVLLMFPMRERVPGAKIRFSLFPETREHVVTVQGREGRANDTARREVTQGSVMSDGVQFGKRDSNVTCHSRG</sequence>
<dbReference type="Proteomes" id="UP001148018">
    <property type="component" value="Unassembled WGS sequence"/>
</dbReference>
<organism evidence="1 2">
    <name type="scientific">Muraenolepis orangiensis</name>
    <name type="common">Patagonian moray cod</name>
    <dbReference type="NCBI Taxonomy" id="630683"/>
    <lineage>
        <taxon>Eukaryota</taxon>
        <taxon>Metazoa</taxon>
        <taxon>Chordata</taxon>
        <taxon>Craniata</taxon>
        <taxon>Vertebrata</taxon>
        <taxon>Euteleostomi</taxon>
        <taxon>Actinopterygii</taxon>
        <taxon>Neopterygii</taxon>
        <taxon>Teleostei</taxon>
        <taxon>Neoteleostei</taxon>
        <taxon>Acanthomorphata</taxon>
        <taxon>Zeiogadaria</taxon>
        <taxon>Gadariae</taxon>
        <taxon>Gadiformes</taxon>
        <taxon>Muraenolepidoidei</taxon>
        <taxon>Muraenolepididae</taxon>
        <taxon>Muraenolepis</taxon>
    </lineage>
</organism>
<evidence type="ECO:0000313" key="2">
    <source>
        <dbReference type="Proteomes" id="UP001148018"/>
    </source>
</evidence>
<protein>
    <submittedName>
        <fullName evidence="1">Uncharacterized protein</fullName>
    </submittedName>
</protein>
<gene>
    <name evidence="1" type="ORF">NHX12_022845</name>
</gene>
<accession>A0A9Q0EP29</accession>
<reference evidence="1" key="1">
    <citation type="submission" date="2022-07" db="EMBL/GenBank/DDBJ databases">
        <title>Chromosome-level genome of Muraenolepis orangiensis.</title>
        <authorList>
            <person name="Kim J."/>
        </authorList>
    </citation>
    <scope>NUCLEOTIDE SEQUENCE</scope>
    <source>
        <strain evidence="1">KU_S4_2022</strain>
        <tissue evidence="1">Muscle</tissue>
    </source>
</reference>
<proteinExistence type="predicted"/>
<keyword evidence="2" id="KW-1185">Reference proteome</keyword>
<comment type="caution">
    <text evidence="1">The sequence shown here is derived from an EMBL/GenBank/DDBJ whole genome shotgun (WGS) entry which is preliminary data.</text>
</comment>
<dbReference type="EMBL" id="JANIIK010000038">
    <property type="protein sequence ID" value="KAJ3610754.1"/>
    <property type="molecule type" value="Genomic_DNA"/>
</dbReference>